<protein>
    <submittedName>
        <fullName evidence="2">Uncharacterized protein</fullName>
    </submittedName>
</protein>
<organism evidence="2">
    <name type="scientific">Rhipicephalus microplus</name>
    <name type="common">Cattle tick</name>
    <name type="synonym">Boophilus microplus</name>
    <dbReference type="NCBI Taxonomy" id="6941"/>
    <lineage>
        <taxon>Eukaryota</taxon>
        <taxon>Metazoa</taxon>
        <taxon>Ecdysozoa</taxon>
        <taxon>Arthropoda</taxon>
        <taxon>Chelicerata</taxon>
        <taxon>Arachnida</taxon>
        <taxon>Acari</taxon>
        <taxon>Parasitiformes</taxon>
        <taxon>Ixodida</taxon>
        <taxon>Ixodoidea</taxon>
        <taxon>Ixodidae</taxon>
        <taxon>Rhipicephalinae</taxon>
        <taxon>Rhipicephalus</taxon>
        <taxon>Boophilus</taxon>
    </lineage>
</organism>
<dbReference type="AlphaFoldDB" id="A0A6G5AGX3"/>
<sequence length="105" mass="12566">MEWFDSYSCAACMLCLQVCNRHSACPFDHNFLKKSTIQICILNFFLLLLVHIRNLYESLLCIFSHLCFHYWLLFCFLILLLHLRVRVSLIYNIYLSSNQEFVQCC</sequence>
<evidence type="ECO:0000313" key="2">
    <source>
        <dbReference type="EMBL" id="NIE50184.1"/>
    </source>
</evidence>
<keyword evidence="1" id="KW-1133">Transmembrane helix</keyword>
<accession>A0A6G5AGX3</accession>
<keyword evidence="1" id="KW-0472">Membrane</keyword>
<name>A0A6G5AGX3_RHIMP</name>
<evidence type="ECO:0000256" key="1">
    <source>
        <dbReference type="SAM" id="Phobius"/>
    </source>
</evidence>
<keyword evidence="1" id="KW-0812">Transmembrane</keyword>
<proteinExistence type="predicted"/>
<dbReference type="EMBL" id="GIKN01007911">
    <property type="protein sequence ID" value="NIE50184.1"/>
    <property type="molecule type" value="Transcribed_RNA"/>
</dbReference>
<feature type="transmembrane region" description="Helical" evidence="1">
    <location>
        <begin position="59"/>
        <end position="81"/>
    </location>
</feature>
<feature type="transmembrane region" description="Helical" evidence="1">
    <location>
        <begin position="31"/>
        <end position="52"/>
    </location>
</feature>
<reference evidence="2" key="1">
    <citation type="submission" date="2020-03" db="EMBL/GenBank/DDBJ databases">
        <title>A transcriptome and proteome of the tick Rhipicephalus microplus shaped by the genetic composition of its hosts and developmental stage.</title>
        <authorList>
            <person name="Garcia G.R."/>
            <person name="Ribeiro J.M.C."/>
            <person name="Maruyama S.R."/>
            <person name="Gardinasse L.G."/>
            <person name="Nelson K."/>
            <person name="Ferreira B.R."/>
            <person name="Andrade T.G."/>
            <person name="Santos I.K.F.M."/>
        </authorList>
    </citation>
    <scope>NUCLEOTIDE SEQUENCE</scope>
    <source>
        <strain evidence="2">NSGR</strain>
        <tissue evidence="2">Salivary glands</tissue>
    </source>
</reference>